<name>A0A8J5CX54_CHIOP</name>
<evidence type="ECO:0000313" key="1">
    <source>
        <dbReference type="EMBL" id="KAG0724006.1"/>
    </source>
</evidence>
<protein>
    <submittedName>
        <fullName evidence="1">Uncharacterized protein</fullName>
    </submittedName>
</protein>
<keyword evidence="2" id="KW-1185">Reference proteome</keyword>
<proteinExistence type="predicted"/>
<dbReference type="Proteomes" id="UP000770661">
    <property type="component" value="Unassembled WGS sequence"/>
</dbReference>
<evidence type="ECO:0000313" key="2">
    <source>
        <dbReference type="Proteomes" id="UP000770661"/>
    </source>
</evidence>
<dbReference type="AlphaFoldDB" id="A0A8J5CX54"/>
<dbReference type="OrthoDB" id="1739706at2759"/>
<comment type="caution">
    <text evidence="1">The sequence shown here is derived from an EMBL/GenBank/DDBJ whole genome shotgun (WGS) entry which is preliminary data.</text>
</comment>
<sequence length="173" mass="19639">MKCFLKNKHENCNISRWWCRAISCENTLLRLECIVRLLKETSADDTGSRAVSARGILAQINAEFVYLLHFFSEILGKIHIVPQQLQDKQADLGKAVKLISSLSEDLADMRNSNLIEQYSEKVTELCKKCCISPLRIEVGEENLDNLMNSSCWKQPVKDMTQVTCSTAASCMKY</sequence>
<dbReference type="EMBL" id="JACEEZ010007512">
    <property type="protein sequence ID" value="KAG0724006.1"/>
    <property type="molecule type" value="Genomic_DNA"/>
</dbReference>
<reference evidence="1" key="1">
    <citation type="submission" date="2020-07" db="EMBL/GenBank/DDBJ databases">
        <title>The High-quality genome of the commercially important snow crab, Chionoecetes opilio.</title>
        <authorList>
            <person name="Jeong J.-H."/>
            <person name="Ryu S."/>
        </authorList>
    </citation>
    <scope>NUCLEOTIDE SEQUENCE</scope>
    <source>
        <strain evidence="1">MADBK_172401_WGS</strain>
        <tissue evidence="1">Digestive gland</tissue>
    </source>
</reference>
<gene>
    <name evidence="1" type="ORF">GWK47_041544</name>
</gene>
<accession>A0A8J5CX54</accession>
<organism evidence="1 2">
    <name type="scientific">Chionoecetes opilio</name>
    <name type="common">Atlantic snow crab</name>
    <name type="synonym">Cancer opilio</name>
    <dbReference type="NCBI Taxonomy" id="41210"/>
    <lineage>
        <taxon>Eukaryota</taxon>
        <taxon>Metazoa</taxon>
        <taxon>Ecdysozoa</taxon>
        <taxon>Arthropoda</taxon>
        <taxon>Crustacea</taxon>
        <taxon>Multicrustacea</taxon>
        <taxon>Malacostraca</taxon>
        <taxon>Eumalacostraca</taxon>
        <taxon>Eucarida</taxon>
        <taxon>Decapoda</taxon>
        <taxon>Pleocyemata</taxon>
        <taxon>Brachyura</taxon>
        <taxon>Eubrachyura</taxon>
        <taxon>Majoidea</taxon>
        <taxon>Majidae</taxon>
        <taxon>Chionoecetes</taxon>
    </lineage>
</organism>